<evidence type="ECO:0000259" key="6">
    <source>
        <dbReference type="Pfam" id="PF02465"/>
    </source>
</evidence>
<evidence type="ECO:0000256" key="4">
    <source>
        <dbReference type="ARBA" id="ARBA00023143"/>
    </source>
</evidence>
<dbReference type="InterPro" id="IPR010809">
    <property type="entry name" value="FliD_C"/>
</dbReference>
<comment type="function">
    <text evidence="5">Required for morphogenesis and for the elongation of the flagellar filament by facilitating polymerization of the flagellin monomers at the tip of growing filament. Forms a capping structure, which prevents flagellin subunits (transported through the central channel of the flagellum) from leaking out without polymerization at the distal end.</text>
</comment>
<evidence type="ECO:0000256" key="1">
    <source>
        <dbReference type="ARBA" id="ARBA00009764"/>
    </source>
</evidence>
<dbReference type="Pfam" id="PF07195">
    <property type="entry name" value="FliD_C"/>
    <property type="match status" value="1"/>
</dbReference>
<protein>
    <recommendedName>
        <fullName evidence="5">Flagellar hook-associated protein 2</fullName>
        <shortName evidence="5">HAP2</shortName>
    </recommendedName>
    <alternativeName>
        <fullName evidence="5">Flagellar cap protein</fullName>
    </alternativeName>
</protein>
<dbReference type="Proteomes" id="UP000586093">
    <property type="component" value="Unassembled WGS sequence"/>
</dbReference>
<dbReference type="GO" id="GO:0009424">
    <property type="term" value="C:bacterial-type flagellum hook"/>
    <property type="evidence" value="ECO:0007669"/>
    <property type="project" value="UniProtKB-UniRule"/>
</dbReference>
<dbReference type="InterPro" id="IPR010810">
    <property type="entry name" value="Flagellin_hook_IN_motif"/>
</dbReference>
<keyword evidence="8" id="KW-0969">Cilium</keyword>
<dbReference type="GO" id="GO:0005576">
    <property type="term" value="C:extracellular region"/>
    <property type="evidence" value="ECO:0007669"/>
    <property type="project" value="UniProtKB-SubCell"/>
</dbReference>
<dbReference type="AlphaFoldDB" id="A0A839HQJ5"/>
<comment type="subunit">
    <text evidence="2 5">Homopentamer.</text>
</comment>
<evidence type="ECO:0000313" key="8">
    <source>
        <dbReference type="EMBL" id="MBB1161700.1"/>
    </source>
</evidence>
<dbReference type="GO" id="GO:0009421">
    <property type="term" value="C:bacterial-type flagellum filament cap"/>
    <property type="evidence" value="ECO:0007669"/>
    <property type="project" value="InterPro"/>
</dbReference>
<feature type="domain" description="Flagellar hook-associated protein 2 N-terminal" evidence="6">
    <location>
        <begin position="11"/>
        <end position="106"/>
    </location>
</feature>
<proteinExistence type="inferred from homology"/>
<reference evidence="8 9" key="1">
    <citation type="submission" date="2020-08" db="EMBL/GenBank/DDBJ databases">
        <title>Aquariorum lacteus gen. nov., sp. nov., a new member of the family Comamonadaceae, isolated from freshwater aquarium.</title>
        <authorList>
            <person name="Chun S.-J."/>
        </authorList>
    </citation>
    <scope>NUCLEOTIDE SEQUENCE [LARGE SCALE GENOMIC DNA]</scope>
    <source>
        <strain evidence="8 9">SJAQ100</strain>
    </source>
</reference>
<keyword evidence="8" id="KW-0966">Cell projection</keyword>
<dbReference type="Pfam" id="PF02465">
    <property type="entry name" value="FliD_N"/>
    <property type="match status" value="1"/>
</dbReference>
<evidence type="ECO:0000256" key="2">
    <source>
        <dbReference type="ARBA" id="ARBA00011255"/>
    </source>
</evidence>
<evidence type="ECO:0000313" key="9">
    <source>
        <dbReference type="Proteomes" id="UP000586093"/>
    </source>
</evidence>
<keyword evidence="4 5" id="KW-0975">Bacterial flagellum</keyword>
<sequence>MATVSSTGLGSGLDVSSIVNQLVALERQPITQLQTAAKGIQTKISAYGQITSLTNTLRDASAKLAGSSLWQQSSASSDSTALKVSGSGSAAAGSYTVSVQQLARAHSLASPAQASAEAVMGSGQLALTVGGSTTTLSFSEADTTLADIRDAINASAAGVSAAIVSDVNGARLTLTSRQSGLAQAMTLSATDLSGGAASGPFASLGYPGGMVETQAAANARATVNGLAVESASNQLDGAIPGLSLNLQAVTSTPAEISVSSDSSSQKAAVQAFADAYNALNNYLRTQTRYDDSTSTAGTLQGDSTAVGVLSRMRGMLRESSSASARFGRLADLGFDVQKDGTIKLDNAKLDTALAQPAELAKLFGASGSSGDSASQGLALRMRKLADSLTGYDGQLSARSDGLRSRLNRNGDEQDRLETRVSQIQARLLRQYQALDASMSQLNGLSSYVTQQITALNKSSSG</sequence>
<keyword evidence="9" id="KW-1185">Reference proteome</keyword>
<keyword evidence="8" id="KW-0282">Flagellum</keyword>
<dbReference type="RefSeq" id="WP_182662680.1">
    <property type="nucleotide sequence ID" value="NZ_JACIVI010000001.1"/>
</dbReference>
<dbReference type="Pfam" id="PF07196">
    <property type="entry name" value="Flagellin_IN"/>
    <property type="match status" value="1"/>
</dbReference>
<dbReference type="InterPro" id="IPR040026">
    <property type="entry name" value="FliD"/>
</dbReference>
<dbReference type="PANTHER" id="PTHR30288:SF0">
    <property type="entry name" value="FLAGELLAR HOOK-ASSOCIATED PROTEIN 2"/>
    <property type="match status" value="1"/>
</dbReference>
<evidence type="ECO:0000256" key="5">
    <source>
        <dbReference type="RuleBase" id="RU362066"/>
    </source>
</evidence>
<evidence type="ECO:0000256" key="3">
    <source>
        <dbReference type="ARBA" id="ARBA00023054"/>
    </source>
</evidence>
<comment type="subcellular location">
    <subcellularLocation>
        <location evidence="5">Secreted</location>
    </subcellularLocation>
    <subcellularLocation>
        <location evidence="5">Bacterial flagellum</location>
    </subcellularLocation>
</comment>
<name>A0A839HQJ5_9BURK</name>
<comment type="caution">
    <text evidence="8">The sequence shown here is derived from an EMBL/GenBank/DDBJ whole genome shotgun (WGS) entry which is preliminary data.</text>
</comment>
<dbReference type="EMBL" id="JACIVI010000001">
    <property type="protein sequence ID" value="MBB1161700.1"/>
    <property type="molecule type" value="Genomic_DNA"/>
</dbReference>
<dbReference type="GO" id="GO:0007155">
    <property type="term" value="P:cell adhesion"/>
    <property type="evidence" value="ECO:0007669"/>
    <property type="project" value="InterPro"/>
</dbReference>
<keyword evidence="3" id="KW-0175">Coiled coil</keyword>
<dbReference type="GO" id="GO:0071973">
    <property type="term" value="P:bacterial-type flagellum-dependent cell motility"/>
    <property type="evidence" value="ECO:0007669"/>
    <property type="project" value="TreeGrafter"/>
</dbReference>
<gene>
    <name evidence="8" type="primary">fliD</name>
    <name evidence="8" type="ORF">H4F90_06880</name>
</gene>
<dbReference type="PANTHER" id="PTHR30288">
    <property type="entry name" value="FLAGELLAR CAP/ASSEMBLY PROTEIN FLID"/>
    <property type="match status" value="1"/>
</dbReference>
<feature type="domain" description="Flagellar hook-associated protein 2 C-terminal" evidence="7">
    <location>
        <begin position="216"/>
        <end position="442"/>
    </location>
</feature>
<dbReference type="InterPro" id="IPR003481">
    <property type="entry name" value="FliD_N"/>
</dbReference>
<accession>A0A839HQJ5</accession>
<evidence type="ECO:0000259" key="7">
    <source>
        <dbReference type="Pfam" id="PF07195"/>
    </source>
</evidence>
<keyword evidence="5" id="KW-0964">Secreted</keyword>
<comment type="similarity">
    <text evidence="1 5">Belongs to the FliD family.</text>
</comment>
<organism evidence="8 9">
    <name type="scientific">Aquariibacter albus</name>
    <dbReference type="NCBI Taxonomy" id="2759899"/>
    <lineage>
        <taxon>Bacteria</taxon>
        <taxon>Pseudomonadati</taxon>
        <taxon>Pseudomonadota</taxon>
        <taxon>Betaproteobacteria</taxon>
        <taxon>Burkholderiales</taxon>
        <taxon>Sphaerotilaceae</taxon>
        <taxon>Aquariibacter</taxon>
    </lineage>
</organism>